<dbReference type="Proteomes" id="UP001501509">
    <property type="component" value="Unassembled WGS sequence"/>
</dbReference>
<dbReference type="RefSeq" id="WP_344546390.1">
    <property type="nucleotide sequence ID" value="NZ_BAAATD010000010.1"/>
</dbReference>
<proteinExistence type="predicted"/>
<keyword evidence="1" id="KW-1133">Transmembrane helix</keyword>
<keyword evidence="1" id="KW-0472">Membrane</keyword>
<organism evidence="2 3">
    <name type="scientific">Actinomadura fulvescens</name>
    <dbReference type="NCBI Taxonomy" id="46160"/>
    <lineage>
        <taxon>Bacteria</taxon>
        <taxon>Bacillati</taxon>
        <taxon>Actinomycetota</taxon>
        <taxon>Actinomycetes</taxon>
        <taxon>Streptosporangiales</taxon>
        <taxon>Thermomonosporaceae</taxon>
        <taxon>Actinomadura</taxon>
    </lineage>
</organism>
<feature type="transmembrane region" description="Helical" evidence="1">
    <location>
        <begin position="54"/>
        <end position="80"/>
    </location>
</feature>
<protein>
    <submittedName>
        <fullName evidence="2">Uncharacterized protein</fullName>
    </submittedName>
</protein>
<keyword evidence="1" id="KW-0812">Transmembrane</keyword>
<sequence length="99" mass="10917">MTPQRWIILGWAFLTLAAILAIASTQQVFASLQPVPFRPMVLREADQGPQTIEATAFLRGVVLAVLSGAAFFSGLASFFWSAAKRRDDRLGELLERLPK</sequence>
<name>A0ABN3QAA0_9ACTN</name>
<evidence type="ECO:0000313" key="2">
    <source>
        <dbReference type="EMBL" id="GAA2620911.1"/>
    </source>
</evidence>
<evidence type="ECO:0000313" key="3">
    <source>
        <dbReference type="Proteomes" id="UP001501509"/>
    </source>
</evidence>
<comment type="caution">
    <text evidence="2">The sequence shown here is derived from an EMBL/GenBank/DDBJ whole genome shotgun (WGS) entry which is preliminary data.</text>
</comment>
<reference evidence="2 3" key="1">
    <citation type="journal article" date="2019" name="Int. J. Syst. Evol. Microbiol.">
        <title>The Global Catalogue of Microorganisms (GCM) 10K type strain sequencing project: providing services to taxonomists for standard genome sequencing and annotation.</title>
        <authorList>
            <consortium name="The Broad Institute Genomics Platform"/>
            <consortium name="The Broad Institute Genome Sequencing Center for Infectious Disease"/>
            <person name="Wu L."/>
            <person name="Ma J."/>
        </authorList>
    </citation>
    <scope>NUCLEOTIDE SEQUENCE [LARGE SCALE GENOMIC DNA]</scope>
    <source>
        <strain evidence="2 3">JCM 6833</strain>
    </source>
</reference>
<accession>A0ABN3QAA0</accession>
<gene>
    <name evidence="2" type="ORF">GCM10010411_66000</name>
</gene>
<evidence type="ECO:0000256" key="1">
    <source>
        <dbReference type="SAM" id="Phobius"/>
    </source>
</evidence>
<dbReference type="EMBL" id="BAAATD010000010">
    <property type="protein sequence ID" value="GAA2620911.1"/>
    <property type="molecule type" value="Genomic_DNA"/>
</dbReference>
<keyword evidence="3" id="KW-1185">Reference proteome</keyword>